<evidence type="ECO:0000313" key="2">
    <source>
        <dbReference type="EMBL" id="VCW64901.1"/>
    </source>
</evidence>
<name>A0A9X9PTU3_GULGU</name>
<dbReference type="EMBL" id="CYRY02001265">
    <property type="protein sequence ID" value="VCW64901.1"/>
    <property type="molecule type" value="Genomic_DNA"/>
</dbReference>
<organism evidence="2 3">
    <name type="scientific">Gulo gulo</name>
    <name type="common">Wolverine</name>
    <name type="synonym">Gluton</name>
    <dbReference type="NCBI Taxonomy" id="48420"/>
    <lineage>
        <taxon>Eukaryota</taxon>
        <taxon>Metazoa</taxon>
        <taxon>Chordata</taxon>
        <taxon>Craniata</taxon>
        <taxon>Vertebrata</taxon>
        <taxon>Euteleostomi</taxon>
        <taxon>Mammalia</taxon>
        <taxon>Eutheria</taxon>
        <taxon>Laurasiatheria</taxon>
        <taxon>Carnivora</taxon>
        <taxon>Caniformia</taxon>
        <taxon>Musteloidea</taxon>
        <taxon>Mustelidae</taxon>
        <taxon>Guloninae</taxon>
        <taxon>Gulo</taxon>
    </lineage>
</organism>
<dbReference type="Proteomes" id="UP000269945">
    <property type="component" value="Unassembled WGS sequence"/>
</dbReference>
<keyword evidence="3" id="KW-1185">Reference proteome</keyword>
<sequence>MLLQLPLFPTSTPPPAVMSCPPCGLQALEAASTLAWPPAAPPSPPSGHAARSTHEDLHLGAHAGHGPPVPASGCSRFCPSAVSLSPALGVRVPRAVNVLP</sequence>
<gene>
    <name evidence="2" type="ORF">BN2614_LOCUS1</name>
</gene>
<proteinExistence type="predicted"/>
<dbReference type="AlphaFoldDB" id="A0A9X9PTU3"/>
<reference evidence="2 3" key="1">
    <citation type="submission" date="2018-10" db="EMBL/GenBank/DDBJ databases">
        <authorList>
            <person name="Ekblom R."/>
            <person name="Jareborg N."/>
        </authorList>
    </citation>
    <scope>NUCLEOTIDE SEQUENCE [LARGE SCALE GENOMIC DNA]</scope>
    <source>
        <tissue evidence="2">Muscle</tissue>
    </source>
</reference>
<protein>
    <submittedName>
        <fullName evidence="2">Uncharacterized protein</fullName>
    </submittedName>
</protein>
<evidence type="ECO:0000313" key="3">
    <source>
        <dbReference type="Proteomes" id="UP000269945"/>
    </source>
</evidence>
<feature type="region of interest" description="Disordered" evidence="1">
    <location>
        <begin position="34"/>
        <end position="67"/>
    </location>
</feature>
<accession>A0A9X9PTU3</accession>
<evidence type="ECO:0000256" key="1">
    <source>
        <dbReference type="SAM" id="MobiDB-lite"/>
    </source>
</evidence>
<comment type="caution">
    <text evidence="2">The sequence shown here is derived from an EMBL/GenBank/DDBJ whole genome shotgun (WGS) entry which is preliminary data.</text>
</comment>